<feature type="non-terminal residue" evidence="2">
    <location>
        <position position="1"/>
    </location>
</feature>
<keyword evidence="1" id="KW-0175">Coiled coil</keyword>
<dbReference type="OrthoDB" id="1897593at2759"/>
<keyword evidence="3" id="KW-1185">Reference proteome</keyword>
<dbReference type="Gene3D" id="6.10.140.1740">
    <property type="match status" value="1"/>
</dbReference>
<reference evidence="2" key="1">
    <citation type="submission" date="2017-07" db="EMBL/GenBank/DDBJ databases">
        <title>Taro Niue Genome Assembly and Annotation.</title>
        <authorList>
            <person name="Atibalentja N."/>
            <person name="Keating K."/>
            <person name="Fields C.J."/>
        </authorList>
    </citation>
    <scope>NUCLEOTIDE SEQUENCE</scope>
    <source>
        <strain evidence="2">Niue_2</strain>
        <tissue evidence="2">Leaf</tissue>
    </source>
</reference>
<comment type="caution">
    <text evidence="2">The sequence shown here is derived from an EMBL/GenBank/DDBJ whole genome shotgun (WGS) entry which is preliminary data.</text>
</comment>
<dbReference type="PANTHER" id="PTHR38378">
    <property type="entry name" value="MYOSIN HEAVY CHAIN-LIKE PROTEIN"/>
    <property type="match status" value="1"/>
</dbReference>
<dbReference type="PANTHER" id="PTHR38378:SF3">
    <property type="entry name" value="MYOSIN HEAVY CHAIN-LIKE PROTEIN"/>
    <property type="match status" value="1"/>
</dbReference>
<dbReference type="Proteomes" id="UP000652761">
    <property type="component" value="Unassembled WGS sequence"/>
</dbReference>
<organism evidence="2 3">
    <name type="scientific">Colocasia esculenta</name>
    <name type="common">Wild taro</name>
    <name type="synonym">Arum esculentum</name>
    <dbReference type="NCBI Taxonomy" id="4460"/>
    <lineage>
        <taxon>Eukaryota</taxon>
        <taxon>Viridiplantae</taxon>
        <taxon>Streptophyta</taxon>
        <taxon>Embryophyta</taxon>
        <taxon>Tracheophyta</taxon>
        <taxon>Spermatophyta</taxon>
        <taxon>Magnoliopsida</taxon>
        <taxon>Liliopsida</taxon>
        <taxon>Araceae</taxon>
        <taxon>Aroideae</taxon>
        <taxon>Colocasieae</taxon>
        <taxon>Colocasia</taxon>
    </lineage>
</organism>
<evidence type="ECO:0000256" key="1">
    <source>
        <dbReference type="SAM" id="Coils"/>
    </source>
</evidence>
<dbReference type="AlphaFoldDB" id="A0A843XRI3"/>
<evidence type="ECO:0000313" key="3">
    <source>
        <dbReference type="Proteomes" id="UP000652761"/>
    </source>
</evidence>
<name>A0A843XRI3_COLES</name>
<protein>
    <submittedName>
        <fullName evidence="2">Uncharacterized protein</fullName>
    </submittedName>
</protein>
<evidence type="ECO:0000313" key="2">
    <source>
        <dbReference type="EMBL" id="MQM21906.1"/>
    </source>
</evidence>
<gene>
    <name evidence="2" type="ORF">Taro_054953</name>
</gene>
<feature type="coiled-coil region" evidence="1">
    <location>
        <begin position="160"/>
        <end position="201"/>
    </location>
</feature>
<sequence length="279" mass="30846">MSKQPANSSPDLPVTSITRHVDDSSILEGATAKVRLLLKLVQDYEDAARNGGGGASARRPPHSIAGILCVLDDVKSGLERSHASTRRREAELCRCNTDLRRGSVTGVCPSGVLYGSREHQHRRPPEVAVEENQRLRKQVSASLAAQKSLEKMFSSLGKEKEIMAAELQRKAHKLRDLEEHLDDLKAQNEMLMHKLQLCAEEHRVGKAGGGSEEAAEAAACSERMLSEQLLRELEGCRSLKRRLIEVQEEKVGLQARMADMAGQVAVRLDRIREFCRGVV</sequence>
<dbReference type="EMBL" id="NMUH01011774">
    <property type="protein sequence ID" value="MQM21906.1"/>
    <property type="molecule type" value="Genomic_DNA"/>
</dbReference>
<proteinExistence type="predicted"/>
<accession>A0A843XRI3</accession>